<dbReference type="OrthoDB" id="969612at2"/>
<dbReference type="EMBL" id="FNXE01000005">
    <property type="protein sequence ID" value="SEH63763.1"/>
    <property type="molecule type" value="Genomic_DNA"/>
</dbReference>
<dbReference type="STRING" id="1159016.SAMN02927937_00620"/>
<reference evidence="1 2" key="1">
    <citation type="submission" date="2016-10" db="EMBL/GenBank/DDBJ databases">
        <authorList>
            <person name="de Groot N.N."/>
        </authorList>
    </citation>
    <scope>NUCLEOTIDE SEQUENCE [LARGE SCALE GENOMIC DNA]</scope>
    <source>
        <strain evidence="1 2">CGMCC 1.10825</strain>
    </source>
</reference>
<dbReference type="Proteomes" id="UP000199634">
    <property type="component" value="Unassembled WGS sequence"/>
</dbReference>
<dbReference type="AlphaFoldDB" id="A0A1H6JS51"/>
<sequence length="136" mass="16218">MKALEEMNNTERAYLLAKLFPATLKELTLFIQQEIEHFYKHKDYLQRVWPKSILTANFWFGLVENVEKVIQHHNRSLHKSPRIFADHLFYGHNAIFTIHCLIRYVEKNDCPKPLTQAIHLLFGEEKVIVIDFEEQP</sequence>
<proteinExistence type="predicted"/>
<accession>A0A1H6JS51</accession>
<evidence type="ECO:0000313" key="2">
    <source>
        <dbReference type="Proteomes" id="UP000199634"/>
    </source>
</evidence>
<gene>
    <name evidence="1" type="ORF">SAMN02927937_00620</name>
</gene>
<dbReference type="RefSeq" id="WP_091096223.1">
    <property type="nucleotide sequence ID" value="NZ_FNXE01000005.1"/>
</dbReference>
<keyword evidence="2" id="KW-1185">Reference proteome</keyword>
<evidence type="ECO:0000313" key="1">
    <source>
        <dbReference type="EMBL" id="SEH63763.1"/>
    </source>
</evidence>
<name>A0A1H6JS51_9FLAO</name>
<protein>
    <submittedName>
        <fullName evidence="1">Uncharacterized protein</fullName>
    </submittedName>
</protein>
<organism evidence="1 2">
    <name type="scientific">Paenimyroides marinum</name>
    <dbReference type="NCBI Taxonomy" id="1159016"/>
    <lineage>
        <taxon>Bacteria</taxon>
        <taxon>Pseudomonadati</taxon>
        <taxon>Bacteroidota</taxon>
        <taxon>Flavobacteriia</taxon>
        <taxon>Flavobacteriales</taxon>
        <taxon>Flavobacteriaceae</taxon>
        <taxon>Paenimyroides</taxon>
    </lineage>
</organism>